<gene>
    <name evidence="2" type="ORF">BIY21_20590</name>
</gene>
<dbReference type="InterPro" id="IPR036388">
    <property type="entry name" value="WH-like_DNA-bd_sf"/>
</dbReference>
<dbReference type="Pfam" id="PF01047">
    <property type="entry name" value="MarR"/>
    <property type="match status" value="1"/>
</dbReference>
<dbReference type="SMART" id="SM00347">
    <property type="entry name" value="HTH_MARR"/>
    <property type="match status" value="1"/>
</dbReference>
<dbReference type="Proteomes" id="UP000186206">
    <property type="component" value="Unassembled WGS sequence"/>
</dbReference>
<dbReference type="InterPro" id="IPR036390">
    <property type="entry name" value="WH_DNA-bd_sf"/>
</dbReference>
<evidence type="ECO:0000313" key="2">
    <source>
        <dbReference type="EMBL" id="OLQ95696.1"/>
    </source>
</evidence>
<dbReference type="Gene3D" id="1.10.10.10">
    <property type="entry name" value="Winged helix-like DNA-binding domain superfamily/Winged helix DNA-binding domain"/>
    <property type="match status" value="1"/>
</dbReference>
<feature type="domain" description="HTH marR-type" evidence="1">
    <location>
        <begin position="27"/>
        <end position="128"/>
    </location>
</feature>
<sequence length="145" mass="16812">MKMSNLTQVIDRFYHDMAINDLRIMNGSLEKSKLSYHSILYLDIIMGYPGKYTASEIADLLMVARPAVTQKINALEKLNLIKKVQCSSDKRKHYLHPNLATFPEKGQYNQTDDWVESKLKEAYSQKELDKFCEILGFVGNLYKEK</sequence>
<dbReference type="EMBL" id="MJMI01000014">
    <property type="protein sequence ID" value="OLQ95696.1"/>
    <property type="molecule type" value="Genomic_DNA"/>
</dbReference>
<comment type="caution">
    <text evidence="2">The sequence shown here is derived from an EMBL/GenBank/DDBJ whole genome shotgun (WGS) entry which is preliminary data.</text>
</comment>
<name>A0ABX3FN92_9VIBR</name>
<dbReference type="InterPro" id="IPR000835">
    <property type="entry name" value="HTH_MarR-typ"/>
</dbReference>
<dbReference type="SUPFAM" id="SSF46785">
    <property type="entry name" value="Winged helix' DNA-binding domain"/>
    <property type="match status" value="1"/>
</dbReference>
<evidence type="ECO:0000313" key="3">
    <source>
        <dbReference type="Proteomes" id="UP000186206"/>
    </source>
</evidence>
<accession>A0ABX3FN92</accession>
<organism evidence="2 3">
    <name type="scientific">Vibrio ponticus</name>
    <dbReference type="NCBI Taxonomy" id="265668"/>
    <lineage>
        <taxon>Bacteria</taxon>
        <taxon>Pseudomonadati</taxon>
        <taxon>Pseudomonadota</taxon>
        <taxon>Gammaproteobacteria</taxon>
        <taxon>Vibrionales</taxon>
        <taxon>Vibrionaceae</taxon>
        <taxon>Vibrio</taxon>
    </lineage>
</organism>
<proteinExistence type="predicted"/>
<protein>
    <recommendedName>
        <fullName evidence="1">HTH marR-type domain-containing protein</fullName>
    </recommendedName>
</protein>
<evidence type="ECO:0000259" key="1">
    <source>
        <dbReference type="SMART" id="SM00347"/>
    </source>
</evidence>
<reference evidence="2 3" key="1">
    <citation type="submission" date="2016-09" db="EMBL/GenBank/DDBJ databases">
        <title>Genomic Taxonomy of the Vibrionaceae.</title>
        <authorList>
            <person name="Gonzalez-Castillo A."/>
            <person name="Gomez-Gil B."/>
            <person name="Enciso-Ibarra K."/>
        </authorList>
    </citation>
    <scope>NUCLEOTIDE SEQUENCE [LARGE SCALE GENOMIC DNA]</scope>
    <source>
        <strain evidence="2 3">CAIM 1731</strain>
    </source>
</reference>
<keyword evidence="3" id="KW-1185">Reference proteome</keyword>